<name>A0A1B6K8T5_9HEMI</name>
<organism evidence="1">
    <name type="scientific">Graphocephala atropunctata</name>
    <dbReference type="NCBI Taxonomy" id="36148"/>
    <lineage>
        <taxon>Eukaryota</taxon>
        <taxon>Metazoa</taxon>
        <taxon>Ecdysozoa</taxon>
        <taxon>Arthropoda</taxon>
        <taxon>Hexapoda</taxon>
        <taxon>Insecta</taxon>
        <taxon>Pterygota</taxon>
        <taxon>Neoptera</taxon>
        <taxon>Paraneoptera</taxon>
        <taxon>Hemiptera</taxon>
        <taxon>Auchenorrhyncha</taxon>
        <taxon>Membracoidea</taxon>
        <taxon>Cicadellidae</taxon>
        <taxon>Cicadellinae</taxon>
        <taxon>Cicadellini</taxon>
        <taxon>Graphocephala</taxon>
    </lineage>
</organism>
<feature type="non-terminal residue" evidence="1">
    <location>
        <position position="120"/>
    </location>
</feature>
<gene>
    <name evidence="1" type="ORF">g.4460</name>
</gene>
<dbReference type="AlphaFoldDB" id="A0A1B6K8T5"/>
<evidence type="ECO:0000313" key="1">
    <source>
        <dbReference type="EMBL" id="JAT07861.1"/>
    </source>
</evidence>
<protein>
    <submittedName>
        <fullName evidence="1">Uncharacterized protein</fullName>
    </submittedName>
</protein>
<sequence length="120" mass="13344">WWCSQRQVSGDCHLLISTYEIDIPSDVVATSTPHQSDSCDLHLTLDITGLSSSLADGLQPELNKTYTKQDLSGLLQCSPVKHRSKKRAPKRKRANVTLNVISLENLKSNNAEPEYCPHTV</sequence>
<dbReference type="EMBL" id="GEBQ01032116">
    <property type="protein sequence ID" value="JAT07861.1"/>
    <property type="molecule type" value="Transcribed_RNA"/>
</dbReference>
<reference evidence="1" key="1">
    <citation type="submission" date="2015-11" db="EMBL/GenBank/DDBJ databases">
        <title>De novo transcriptome assembly of four potential Pierce s Disease insect vectors from Arizona vineyards.</title>
        <authorList>
            <person name="Tassone E.E."/>
        </authorList>
    </citation>
    <scope>NUCLEOTIDE SEQUENCE</scope>
</reference>
<proteinExistence type="predicted"/>
<feature type="non-terminal residue" evidence="1">
    <location>
        <position position="1"/>
    </location>
</feature>
<accession>A0A1B6K8T5</accession>